<feature type="signal peptide" evidence="4">
    <location>
        <begin position="1"/>
        <end position="24"/>
    </location>
</feature>
<dbReference type="Proteomes" id="UP000473278">
    <property type="component" value="Unassembled WGS sequence"/>
</dbReference>
<dbReference type="GO" id="GO:0046872">
    <property type="term" value="F:metal ion binding"/>
    <property type="evidence" value="ECO:0007669"/>
    <property type="project" value="UniProtKB-KW"/>
</dbReference>
<proteinExistence type="inferred from homology"/>
<reference evidence="5 6" key="1">
    <citation type="submission" date="2020-02" db="EMBL/GenBank/DDBJ databases">
        <title>Balneolaceae bacterium YR4-1, complete genome.</title>
        <authorList>
            <person name="Li Y."/>
            <person name="Wu S."/>
        </authorList>
    </citation>
    <scope>NUCLEOTIDE SEQUENCE [LARGE SCALE GENOMIC DNA]</scope>
    <source>
        <strain evidence="5 6">YR4-1</strain>
    </source>
</reference>
<feature type="binding site" evidence="3">
    <location>
        <position position="76"/>
    </location>
    <ligand>
        <name>a divalent metal cation</name>
        <dbReference type="ChEBI" id="CHEBI:60240"/>
    </ligand>
</feature>
<organism evidence="5 6">
    <name type="scientific">Halalkalibaculum roseum</name>
    <dbReference type="NCBI Taxonomy" id="2709311"/>
    <lineage>
        <taxon>Bacteria</taxon>
        <taxon>Pseudomonadati</taxon>
        <taxon>Balneolota</taxon>
        <taxon>Balneolia</taxon>
        <taxon>Balneolales</taxon>
        <taxon>Balneolaceae</taxon>
        <taxon>Halalkalibaculum</taxon>
    </lineage>
</organism>
<dbReference type="AlphaFoldDB" id="A0A6M1SLB6"/>
<evidence type="ECO:0000313" key="6">
    <source>
        <dbReference type="Proteomes" id="UP000473278"/>
    </source>
</evidence>
<evidence type="ECO:0000256" key="2">
    <source>
        <dbReference type="ARBA" id="ARBA00022723"/>
    </source>
</evidence>
<dbReference type="Pfam" id="PF05163">
    <property type="entry name" value="DinB"/>
    <property type="match status" value="1"/>
</dbReference>
<comment type="similarity">
    <text evidence="1">Belongs to the DinB family.</text>
</comment>
<gene>
    <name evidence="5" type="ORF">G3570_05730</name>
</gene>
<sequence length="180" mass="20250">MKTLLTLILSSLLFLSISLPDSTAQSSETDHNFREQFIAHFQYASRVLDLAKAMPADTYSWRPGEGVMSVEEVYTHIARYNYLYAATSLDIPAPDDIDMENMESISGKENVVEVLEASIDHLMEAVKQMPNAKLNEETELYGRTVNGRGVLMQHITHMSEHVGQSIAYARMNGIVPPWSR</sequence>
<evidence type="ECO:0000256" key="1">
    <source>
        <dbReference type="ARBA" id="ARBA00008635"/>
    </source>
</evidence>
<name>A0A6M1SLB6_9BACT</name>
<feature type="chain" id="PRO_5026723825" evidence="4">
    <location>
        <begin position="25"/>
        <end position="180"/>
    </location>
</feature>
<feature type="binding site" evidence="3">
    <location>
        <position position="157"/>
    </location>
    <ligand>
        <name>a divalent metal cation</name>
        <dbReference type="ChEBI" id="CHEBI:60240"/>
    </ligand>
</feature>
<feature type="binding site" evidence="3">
    <location>
        <position position="161"/>
    </location>
    <ligand>
        <name>a divalent metal cation</name>
        <dbReference type="ChEBI" id="CHEBI:60240"/>
    </ligand>
</feature>
<protein>
    <submittedName>
        <fullName evidence="5">DinB family protein</fullName>
    </submittedName>
</protein>
<keyword evidence="4" id="KW-0732">Signal</keyword>
<dbReference type="Gene3D" id="1.20.120.450">
    <property type="entry name" value="dinb family like domain"/>
    <property type="match status" value="1"/>
</dbReference>
<evidence type="ECO:0000313" key="5">
    <source>
        <dbReference type="EMBL" id="NGP76121.1"/>
    </source>
</evidence>
<keyword evidence="6" id="KW-1185">Reference proteome</keyword>
<evidence type="ECO:0000256" key="4">
    <source>
        <dbReference type="SAM" id="SignalP"/>
    </source>
</evidence>
<comment type="caution">
    <text evidence="5">The sequence shown here is derived from an EMBL/GenBank/DDBJ whole genome shotgun (WGS) entry which is preliminary data.</text>
</comment>
<accession>A0A6M1SLB6</accession>
<evidence type="ECO:0000256" key="3">
    <source>
        <dbReference type="PIRSR" id="PIRSR607837-1"/>
    </source>
</evidence>
<dbReference type="EMBL" id="JAALLT010000002">
    <property type="protein sequence ID" value="NGP76121.1"/>
    <property type="molecule type" value="Genomic_DNA"/>
</dbReference>
<dbReference type="SUPFAM" id="SSF109854">
    <property type="entry name" value="DinB/YfiT-like putative metalloenzymes"/>
    <property type="match status" value="1"/>
</dbReference>
<dbReference type="InterPro" id="IPR007837">
    <property type="entry name" value="DinB"/>
</dbReference>
<dbReference type="InterPro" id="IPR034660">
    <property type="entry name" value="DinB/YfiT-like"/>
</dbReference>
<dbReference type="RefSeq" id="WP_165140182.1">
    <property type="nucleotide sequence ID" value="NZ_JAALLT010000002.1"/>
</dbReference>
<keyword evidence="2 3" id="KW-0479">Metal-binding</keyword>